<feature type="region of interest" description="Disordered" evidence="1">
    <location>
        <begin position="188"/>
        <end position="215"/>
    </location>
</feature>
<dbReference type="Proteomes" id="UP000230750">
    <property type="component" value="Unassembled WGS sequence"/>
</dbReference>
<reference evidence="2 3" key="1">
    <citation type="journal article" date="2017" name="PLoS Biol.">
        <title>The sea cucumber genome provides insights into morphological evolution and visceral regeneration.</title>
        <authorList>
            <person name="Zhang X."/>
            <person name="Sun L."/>
            <person name="Yuan J."/>
            <person name="Sun Y."/>
            <person name="Gao Y."/>
            <person name="Zhang L."/>
            <person name="Li S."/>
            <person name="Dai H."/>
            <person name="Hamel J.F."/>
            <person name="Liu C."/>
            <person name="Yu Y."/>
            <person name="Liu S."/>
            <person name="Lin W."/>
            <person name="Guo K."/>
            <person name="Jin S."/>
            <person name="Xu P."/>
            <person name="Storey K.B."/>
            <person name="Huan P."/>
            <person name="Zhang T."/>
            <person name="Zhou Y."/>
            <person name="Zhang J."/>
            <person name="Lin C."/>
            <person name="Li X."/>
            <person name="Xing L."/>
            <person name="Huo D."/>
            <person name="Sun M."/>
            <person name="Wang L."/>
            <person name="Mercier A."/>
            <person name="Li F."/>
            <person name="Yang H."/>
            <person name="Xiang J."/>
        </authorList>
    </citation>
    <scope>NUCLEOTIDE SEQUENCE [LARGE SCALE GENOMIC DNA]</scope>
    <source>
        <strain evidence="2">Shaxun</strain>
        <tissue evidence="2">Muscle</tissue>
    </source>
</reference>
<evidence type="ECO:0000313" key="2">
    <source>
        <dbReference type="EMBL" id="PIK48473.1"/>
    </source>
</evidence>
<dbReference type="OrthoDB" id="8061355at2759"/>
<organism evidence="2 3">
    <name type="scientific">Stichopus japonicus</name>
    <name type="common">Sea cucumber</name>
    <dbReference type="NCBI Taxonomy" id="307972"/>
    <lineage>
        <taxon>Eukaryota</taxon>
        <taxon>Metazoa</taxon>
        <taxon>Echinodermata</taxon>
        <taxon>Eleutherozoa</taxon>
        <taxon>Echinozoa</taxon>
        <taxon>Holothuroidea</taxon>
        <taxon>Aspidochirotacea</taxon>
        <taxon>Aspidochirotida</taxon>
        <taxon>Stichopodidae</taxon>
        <taxon>Apostichopus</taxon>
    </lineage>
</organism>
<feature type="compositionally biased region" description="Low complexity" evidence="1">
    <location>
        <begin position="202"/>
        <end position="215"/>
    </location>
</feature>
<proteinExistence type="predicted"/>
<evidence type="ECO:0000313" key="3">
    <source>
        <dbReference type="Proteomes" id="UP000230750"/>
    </source>
</evidence>
<sequence length="236" mass="26110">MCTLWQIYLTLRKIIQDPDAFQAFLENELGIDPTVARNILDSQIRFESLLSFNASEFRESICSVDFFSRYLVFADGTNLTAVVETLCGQGTRDVVNIARVLLTQLDLTGSIDALTSNGLTDLFTNMTSSLQNISLALNDVQNLQGALPQLLASTSSLGEIFDDDTIERISRGETSALFEDNPDLFCGSAGTSKKRRRRQAPSGSSSDSLSEYSGRGVVKERNEFNKLNPRLSFHMD</sequence>
<keyword evidence="2" id="KW-0067">ATP-binding</keyword>
<name>A0A2G8KKE6_STIJA</name>
<dbReference type="EMBL" id="MRZV01000521">
    <property type="protein sequence ID" value="PIK48473.1"/>
    <property type="molecule type" value="Genomic_DNA"/>
</dbReference>
<protein>
    <submittedName>
        <fullName evidence="2">Putative ATP-binding cassette sub-family A member 2-like</fullName>
    </submittedName>
</protein>
<dbReference type="AlphaFoldDB" id="A0A2G8KKE6"/>
<gene>
    <name evidence="2" type="ORF">BSL78_14667</name>
</gene>
<accession>A0A2G8KKE6</accession>
<dbReference type="GO" id="GO:0005524">
    <property type="term" value="F:ATP binding"/>
    <property type="evidence" value="ECO:0007669"/>
    <property type="project" value="UniProtKB-KW"/>
</dbReference>
<evidence type="ECO:0000256" key="1">
    <source>
        <dbReference type="SAM" id="MobiDB-lite"/>
    </source>
</evidence>
<keyword evidence="2" id="KW-0547">Nucleotide-binding</keyword>
<comment type="caution">
    <text evidence="2">The sequence shown here is derived from an EMBL/GenBank/DDBJ whole genome shotgun (WGS) entry which is preliminary data.</text>
</comment>
<keyword evidence="3" id="KW-1185">Reference proteome</keyword>